<evidence type="ECO:0000256" key="14">
    <source>
        <dbReference type="RuleBase" id="RU365040"/>
    </source>
</evidence>
<evidence type="ECO:0000256" key="7">
    <source>
        <dbReference type="ARBA" id="ARBA00023157"/>
    </source>
</evidence>
<evidence type="ECO:0000256" key="6">
    <source>
        <dbReference type="ARBA" id="ARBA00023002"/>
    </source>
</evidence>
<feature type="binding site" evidence="11">
    <location>
        <position position="266"/>
    </location>
    <ligand>
        <name>NAD(+)</name>
        <dbReference type="ChEBI" id="CHEBI:57540"/>
    </ligand>
</feature>
<dbReference type="GO" id="GO:0050660">
    <property type="term" value="F:flavin adenine dinucleotide binding"/>
    <property type="evidence" value="ECO:0007669"/>
    <property type="project" value="InterPro"/>
</dbReference>
<dbReference type="Gene3D" id="3.50.50.60">
    <property type="entry name" value="FAD/NAD(P)-binding domain"/>
    <property type="match status" value="2"/>
</dbReference>
<evidence type="ECO:0000256" key="4">
    <source>
        <dbReference type="ARBA" id="ARBA00022827"/>
    </source>
</evidence>
<feature type="disulfide bond" description="Redox-active" evidence="12">
    <location>
        <begin position="43"/>
        <end position="48"/>
    </location>
</feature>
<dbReference type="InterPro" id="IPR016156">
    <property type="entry name" value="FAD/NAD-linked_Rdtase_dimer_sf"/>
</dbReference>
<evidence type="ECO:0000256" key="10">
    <source>
        <dbReference type="PIRSR" id="PIRSR000350-2"/>
    </source>
</evidence>
<dbReference type="Proteomes" id="UP000561417">
    <property type="component" value="Unassembled WGS sequence"/>
</dbReference>
<evidence type="ECO:0000259" key="16">
    <source>
        <dbReference type="Pfam" id="PF07992"/>
    </source>
</evidence>
<protein>
    <recommendedName>
        <fullName evidence="14">Glutathione reductase</fullName>
        <shortName evidence="14">GRase</shortName>
        <ecNumber evidence="14">1.8.1.7</ecNumber>
    </recommendedName>
</protein>
<comment type="subunit">
    <text evidence="2">Homodimer.</text>
</comment>
<evidence type="ECO:0000256" key="5">
    <source>
        <dbReference type="ARBA" id="ARBA00022857"/>
    </source>
</evidence>
<keyword evidence="4 11" id="KW-0274">FAD</keyword>
<dbReference type="InterPro" id="IPR036188">
    <property type="entry name" value="FAD/NAD-bd_sf"/>
</dbReference>
<dbReference type="Pfam" id="PF07992">
    <property type="entry name" value="Pyr_redox_2"/>
    <property type="match status" value="1"/>
</dbReference>
<proteinExistence type="inferred from homology"/>
<dbReference type="InterPro" id="IPR012999">
    <property type="entry name" value="Pyr_OxRdtase_I_AS"/>
</dbReference>
<feature type="domain" description="Pyridine nucleotide-disulphide oxidoreductase dimerisation" evidence="15">
    <location>
        <begin position="343"/>
        <end position="450"/>
    </location>
</feature>
<dbReference type="GO" id="GO:0034599">
    <property type="term" value="P:cellular response to oxidative stress"/>
    <property type="evidence" value="ECO:0007669"/>
    <property type="project" value="TreeGrafter"/>
</dbReference>
<accession>A0A840NXK3</accession>
<dbReference type="InterPro" id="IPR046952">
    <property type="entry name" value="GSHR/TRXR-like"/>
</dbReference>
<dbReference type="PANTHER" id="PTHR42737">
    <property type="entry name" value="GLUTATHIONE REDUCTASE"/>
    <property type="match status" value="1"/>
</dbReference>
<keyword evidence="11" id="KW-0520">NAD</keyword>
<comment type="cofactor">
    <cofactor evidence="11">
        <name>FAD</name>
        <dbReference type="ChEBI" id="CHEBI:57692"/>
    </cofactor>
    <text evidence="11">Binds 1 FAD per subunit.</text>
</comment>
<evidence type="ECO:0000259" key="15">
    <source>
        <dbReference type="Pfam" id="PF02852"/>
    </source>
</evidence>
<dbReference type="EC" id="1.8.1.7" evidence="14"/>
<comment type="similarity">
    <text evidence="1 13">Belongs to the class-I pyridine nucleotide-disulfide oxidoreductase family.</text>
</comment>
<evidence type="ECO:0000256" key="2">
    <source>
        <dbReference type="ARBA" id="ARBA00011738"/>
    </source>
</evidence>
<gene>
    <name evidence="17" type="ORF">HNQ69_001186</name>
</gene>
<dbReference type="GO" id="GO:0006749">
    <property type="term" value="P:glutathione metabolic process"/>
    <property type="evidence" value="ECO:0007669"/>
    <property type="project" value="InterPro"/>
</dbReference>
<dbReference type="NCBIfam" id="TIGR01424">
    <property type="entry name" value="gluta_reduc_2"/>
    <property type="match status" value="1"/>
</dbReference>
<evidence type="ECO:0000256" key="3">
    <source>
        <dbReference type="ARBA" id="ARBA00022630"/>
    </source>
</evidence>
<dbReference type="GO" id="GO:0045454">
    <property type="term" value="P:cell redox homeostasis"/>
    <property type="evidence" value="ECO:0007669"/>
    <property type="project" value="InterPro"/>
</dbReference>
<organism evidence="17 18">
    <name type="scientific">Bartonella callosciuri</name>
    <dbReference type="NCBI Taxonomy" id="686223"/>
    <lineage>
        <taxon>Bacteria</taxon>
        <taxon>Pseudomonadati</taxon>
        <taxon>Pseudomonadota</taxon>
        <taxon>Alphaproteobacteria</taxon>
        <taxon>Hyphomicrobiales</taxon>
        <taxon>Bartonellaceae</taxon>
        <taxon>Bartonella</taxon>
    </lineage>
</organism>
<dbReference type="PRINTS" id="PR00411">
    <property type="entry name" value="PNDRDTASEI"/>
</dbReference>
<dbReference type="GO" id="GO:0004362">
    <property type="term" value="F:glutathione-disulfide reductase (NADPH) activity"/>
    <property type="evidence" value="ECO:0007669"/>
    <property type="project" value="UniProtKB-EC"/>
</dbReference>
<dbReference type="RefSeq" id="WP_183229034.1">
    <property type="nucleotide sequence ID" value="NZ_JACHIM010000005.1"/>
</dbReference>
<comment type="catalytic activity">
    <reaction evidence="9 14">
        <text>2 glutathione + NADP(+) = glutathione disulfide + NADPH + H(+)</text>
        <dbReference type="Rhea" id="RHEA:11740"/>
        <dbReference type="ChEBI" id="CHEBI:15378"/>
        <dbReference type="ChEBI" id="CHEBI:57783"/>
        <dbReference type="ChEBI" id="CHEBI:57925"/>
        <dbReference type="ChEBI" id="CHEBI:58297"/>
        <dbReference type="ChEBI" id="CHEBI:58349"/>
        <dbReference type="EC" id="1.8.1.7"/>
    </reaction>
</comment>
<dbReference type="InterPro" id="IPR023753">
    <property type="entry name" value="FAD/NAD-binding_dom"/>
</dbReference>
<evidence type="ECO:0000313" key="18">
    <source>
        <dbReference type="Proteomes" id="UP000561417"/>
    </source>
</evidence>
<name>A0A840NXK3_9HYPH</name>
<evidence type="ECO:0000256" key="8">
    <source>
        <dbReference type="ARBA" id="ARBA00023284"/>
    </source>
</evidence>
<dbReference type="PANTHER" id="PTHR42737:SF2">
    <property type="entry name" value="GLUTATHIONE REDUCTASE"/>
    <property type="match status" value="1"/>
</dbReference>
<keyword evidence="7" id="KW-1015">Disulfide bond</keyword>
<evidence type="ECO:0000256" key="9">
    <source>
        <dbReference type="ARBA" id="ARBA00049142"/>
    </source>
</evidence>
<keyword evidence="5 14" id="KW-0521">NADP</keyword>
<evidence type="ECO:0000256" key="12">
    <source>
        <dbReference type="PIRSR" id="PIRSR000350-4"/>
    </source>
</evidence>
<dbReference type="InterPro" id="IPR006324">
    <property type="entry name" value="GSHR"/>
</dbReference>
<dbReference type="SUPFAM" id="SSF55424">
    <property type="entry name" value="FAD/NAD-linked reductases, dimerisation (C-terminal) domain"/>
    <property type="match status" value="1"/>
</dbReference>
<comment type="caution">
    <text evidence="17">The sequence shown here is derived from an EMBL/GenBank/DDBJ whole genome shotgun (WGS) entry which is preliminary data.</text>
</comment>
<dbReference type="PIRSF" id="PIRSF000350">
    <property type="entry name" value="Mercury_reductase_MerA"/>
    <property type="match status" value="1"/>
</dbReference>
<feature type="binding site" evidence="11">
    <location>
        <position position="307"/>
    </location>
    <ligand>
        <name>FAD</name>
        <dbReference type="ChEBI" id="CHEBI:57692"/>
    </ligand>
</feature>
<dbReference type="PRINTS" id="PR00368">
    <property type="entry name" value="FADPNR"/>
</dbReference>
<dbReference type="GO" id="GO:0005829">
    <property type="term" value="C:cytosol"/>
    <property type="evidence" value="ECO:0007669"/>
    <property type="project" value="TreeGrafter"/>
</dbReference>
<evidence type="ECO:0000256" key="13">
    <source>
        <dbReference type="RuleBase" id="RU003691"/>
    </source>
</evidence>
<evidence type="ECO:0000313" key="17">
    <source>
        <dbReference type="EMBL" id="MBB5074052.1"/>
    </source>
</evidence>
<keyword evidence="8 13" id="KW-0676">Redox-active center</keyword>
<dbReference type="Gene3D" id="3.30.390.30">
    <property type="match status" value="1"/>
</dbReference>
<feature type="domain" description="FAD/NAD(P)-binding" evidence="16">
    <location>
        <begin position="6"/>
        <end position="321"/>
    </location>
</feature>
<evidence type="ECO:0000256" key="11">
    <source>
        <dbReference type="PIRSR" id="PIRSR000350-3"/>
    </source>
</evidence>
<feature type="binding site" evidence="11">
    <location>
        <position position="52"/>
    </location>
    <ligand>
        <name>FAD</name>
        <dbReference type="ChEBI" id="CHEBI:57692"/>
    </ligand>
</feature>
<dbReference type="PROSITE" id="PS00076">
    <property type="entry name" value="PYRIDINE_REDOX_1"/>
    <property type="match status" value="1"/>
</dbReference>
<feature type="binding site" evidence="11">
    <location>
        <begin position="177"/>
        <end position="184"/>
    </location>
    <ligand>
        <name>NAD(+)</name>
        <dbReference type="ChEBI" id="CHEBI:57540"/>
    </ligand>
</feature>
<keyword evidence="6 13" id="KW-0560">Oxidoreductase</keyword>
<dbReference type="AlphaFoldDB" id="A0A840NXK3"/>
<dbReference type="Pfam" id="PF02852">
    <property type="entry name" value="Pyr_redox_dim"/>
    <property type="match status" value="1"/>
</dbReference>
<dbReference type="InterPro" id="IPR001100">
    <property type="entry name" value="Pyr_nuc-diS_OxRdtase"/>
</dbReference>
<dbReference type="EMBL" id="JACHIM010000005">
    <property type="protein sequence ID" value="MBB5074052.1"/>
    <property type="molecule type" value="Genomic_DNA"/>
</dbReference>
<dbReference type="SUPFAM" id="SSF51905">
    <property type="entry name" value="FAD/NAD(P)-binding domain"/>
    <property type="match status" value="1"/>
</dbReference>
<sequence length="465" mass="51078">MGSFDFDLFVIGSGSGGVRAARLAGGLGKRVAIAEEYRIGGTCVIRGCVPKKLYVYASQYAKEFSKSVGFGWKYSNLTFSWETLVAAKNKEISRLEGLYRQGLQNNNVRIYESRAVFVDDHTVELSVTGERISAEKILIATGAKVVPNTAIRGGDLCLTSNEIFDLEQLPKSIAIVGGGYIGVEFANIFHELGVKTTLLHRGDLILRHFDYDLRQLLHTAMIEKGISIIYGTTVSQVQAQAMEEGYDIVLSNGQTISADRVMLATGRVPNTTGLGLERAGVQVNEFGAVVVDERMATNVPHIWAIGDVTGHVQLTPVAIHDAMCFVKTVFENISTTPDYDLITTAVFSQPEIGTVGLSEEDAIHRYRRIEIYRTVFRPMRNVLSGSSEKMFMKLIVDGESRIVVGAHILGENAGEMAQLIGISLKGKLTKDIFDETMAVHPTMAEELVTMYKPSYVYENGKKVEN</sequence>
<reference evidence="17 18" key="1">
    <citation type="submission" date="2020-08" db="EMBL/GenBank/DDBJ databases">
        <title>Genomic Encyclopedia of Type Strains, Phase IV (KMG-IV): sequencing the most valuable type-strain genomes for metagenomic binning, comparative biology and taxonomic classification.</title>
        <authorList>
            <person name="Goeker M."/>
        </authorList>
    </citation>
    <scope>NUCLEOTIDE SEQUENCE [LARGE SCALE GENOMIC DNA]</scope>
    <source>
        <strain evidence="17 18">DSM 28538</strain>
    </source>
</reference>
<keyword evidence="3 13" id="KW-0285">Flavoprotein</keyword>
<feature type="active site" description="Proton acceptor" evidence="10">
    <location>
        <position position="440"/>
    </location>
</feature>
<dbReference type="InterPro" id="IPR004099">
    <property type="entry name" value="Pyr_nucl-diS_OxRdtase_dimer"/>
</dbReference>
<keyword evidence="18" id="KW-1185">Reference proteome</keyword>
<dbReference type="NCBIfam" id="NF004776">
    <property type="entry name" value="PRK06116.1"/>
    <property type="match status" value="1"/>
</dbReference>
<evidence type="ECO:0000256" key="1">
    <source>
        <dbReference type="ARBA" id="ARBA00007532"/>
    </source>
</evidence>
<dbReference type="GO" id="GO:0050661">
    <property type="term" value="F:NADP binding"/>
    <property type="evidence" value="ECO:0007669"/>
    <property type="project" value="InterPro"/>
</dbReference>
<keyword evidence="11" id="KW-0547">Nucleotide-binding</keyword>
<comment type="function">
    <text evidence="14">Catalyzes the reduction of glutathione disulfide (GSSG) to reduced glutathione (GSH).</text>
</comment>